<name>A0ABN7A9Q1_9HEMI</name>
<dbReference type="Proteomes" id="UP001307889">
    <property type="component" value="Chromosome 1"/>
</dbReference>
<evidence type="ECO:0000313" key="1">
    <source>
        <dbReference type="EMBL" id="BES89034.1"/>
    </source>
</evidence>
<accession>A0ABN7A9Q1</accession>
<protein>
    <submittedName>
        <fullName evidence="1">Uncharacterized protein</fullName>
    </submittedName>
</protein>
<keyword evidence="2" id="KW-1185">Reference proteome</keyword>
<organism evidence="1 2">
    <name type="scientific">Nesidiocoris tenuis</name>
    <dbReference type="NCBI Taxonomy" id="355587"/>
    <lineage>
        <taxon>Eukaryota</taxon>
        <taxon>Metazoa</taxon>
        <taxon>Ecdysozoa</taxon>
        <taxon>Arthropoda</taxon>
        <taxon>Hexapoda</taxon>
        <taxon>Insecta</taxon>
        <taxon>Pterygota</taxon>
        <taxon>Neoptera</taxon>
        <taxon>Paraneoptera</taxon>
        <taxon>Hemiptera</taxon>
        <taxon>Heteroptera</taxon>
        <taxon>Panheteroptera</taxon>
        <taxon>Cimicomorpha</taxon>
        <taxon>Miridae</taxon>
        <taxon>Dicyphina</taxon>
        <taxon>Nesidiocoris</taxon>
    </lineage>
</organism>
<sequence length="99" mass="11116">MAKLVQNAGEARMENIFSLGSVKDLPSLEEVSLSSFPNNLTGMTEGASRIASLRRTWLGGQDRLRAIRGFIDEKIKPLRLISLRYFGDRMWRKTCLTGA</sequence>
<evidence type="ECO:0000313" key="2">
    <source>
        <dbReference type="Proteomes" id="UP001307889"/>
    </source>
</evidence>
<proteinExistence type="predicted"/>
<dbReference type="EMBL" id="AP028909">
    <property type="protein sequence ID" value="BES89034.1"/>
    <property type="molecule type" value="Genomic_DNA"/>
</dbReference>
<reference evidence="1 2" key="1">
    <citation type="submission" date="2023-09" db="EMBL/GenBank/DDBJ databases">
        <title>Nesidiocoris tenuis whole genome shotgun sequence.</title>
        <authorList>
            <person name="Shibata T."/>
            <person name="Shimoda M."/>
            <person name="Kobayashi T."/>
            <person name="Uehara T."/>
        </authorList>
    </citation>
    <scope>NUCLEOTIDE SEQUENCE [LARGE SCALE GENOMIC DNA]</scope>
    <source>
        <strain evidence="1 2">Japan</strain>
    </source>
</reference>
<gene>
    <name evidence="1" type="ORF">NTJ_01841</name>
</gene>